<dbReference type="RefSeq" id="WP_141198929.1">
    <property type="nucleotide sequence ID" value="NZ_CP041186.1"/>
</dbReference>
<dbReference type="InterPro" id="IPR002525">
    <property type="entry name" value="Transp_IS110-like_N"/>
</dbReference>
<dbReference type="Pfam" id="PF02371">
    <property type="entry name" value="Transposase_20"/>
    <property type="match status" value="1"/>
</dbReference>
<dbReference type="EMBL" id="CP041186">
    <property type="protein sequence ID" value="QDG52458.1"/>
    <property type="molecule type" value="Genomic_DNA"/>
</dbReference>
<proteinExistence type="predicted"/>
<dbReference type="NCBIfam" id="NF033542">
    <property type="entry name" value="transpos_IS110"/>
    <property type="match status" value="1"/>
</dbReference>
<feature type="domain" description="Transposase IS116/IS110/IS902 C-terminal" evidence="2">
    <location>
        <begin position="233"/>
        <end position="319"/>
    </location>
</feature>
<gene>
    <name evidence="3" type="ORF">FIV42_17445</name>
</gene>
<dbReference type="GO" id="GO:0006313">
    <property type="term" value="P:DNA transposition"/>
    <property type="evidence" value="ECO:0007669"/>
    <property type="project" value="InterPro"/>
</dbReference>
<evidence type="ECO:0000313" key="4">
    <source>
        <dbReference type="Proteomes" id="UP000315995"/>
    </source>
</evidence>
<dbReference type="OrthoDB" id="5422850at2"/>
<feature type="domain" description="Transposase IS110-like N-terminal" evidence="1">
    <location>
        <begin position="20"/>
        <end position="163"/>
    </location>
</feature>
<accession>A0A5B8Y7A4</accession>
<protein>
    <submittedName>
        <fullName evidence="3">IS110 family transposase</fullName>
    </submittedName>
</protein>
<dbReference type="InterPro" id="IPR047650">
    <property type="entry name" value="Transpos_IS110"/>
</dbReference>
<organism evidence="3 4">
    <name type="scientific">Persicimonas caeni</name>
    <dbReference type="NCBI Taxonomy" id="2292766"/>
    <lineage>
        <taxon>Bacteria</taxon>
        <taxon>Deltaproteobacteria</taxon>
        <taxon>Bradymonadales</taxon>
        <taxon>Bradymonadaceae</taxon>
        <taxon>Persicimonas</taxon>
    </lineage>
</organism>
<dbReference type="AlphaFoldDB" id="A0A4Y6PVX3"/>
<evidence type="ECO:0000259" key="1">
    <source>
        <dbReference type="Pfam" id="PF01548"/>
    </source>
</evidence>
<dbReference type="GO" id="GO:0004803">
    <property type="term" value="F:transposase activity"/>
    <property type="evidence" value="ECO:0007669"/>
    <property type="project" value="InterPro"/>
</dbReference>
<dbReference type="Pfam" id="PF01548">
    <property type="entry name" value="DEDD_Tnp_IS110"/>
    <property type="match status" value="1"/>
</dbReference>
<evidence type="ECO:0000259" key="2">
    <source>
        <dbReference type="Pfam" id="PF02371"/>
    </source>
</evidence>
<evidence type="ECO:0000313" key="3">
    <source>
        <dbReference type="EMBL" id="QDG52458.1"/>
    </source>
</evidence>
<dbReference type="InterPro" id="IPR003346">
    <property type="entry name" value="Transposase_20"/>
</dbReference>
<reference evidence="3 4" key="1">
    <citation type="submission" date="2019-06" db="EMBL/GenBank/DDBJ databases">
        <title>Persicimonas caeni gen. nov., sp. nov., a predatory bacterium isolated from solar saltern.</title>
        <authorList>
            <person name="Wang S."/>
        </authorList>
    </citation>
    <scope>NUCLEOTIDE SEQUENCE [LARGE SCALE GENOMIC DNA]</scope>
    <source>
        <strain evidence="3 4">YN101</strain>
    </source>
</reference>
<dbReference type="PANTHER" id="PTHR33055">
    <property type="entry name" value="TRANSPOSASE FOR INSERTION SEQUENCE ELEMENT IS1111A"/>
    <property type="match status" value="1"/>
</dbReference>
<accession>A0A4Y6PVX3</accession>
<name>A0A4Y6PVX3_PERCE</name>
<sequence>MRNYKIDNDVIATTRKLWMGIDAHKRTLHVTVIDDDGEMVLSESLPHAKEHVVGLVRRLEDADIVAVYEAGPTGYKLLKWLEELGCDAFMVPPTHVRQKKGGKKIKTDERDSYDLAEQARAGMLPAVHALDEDTYCERQVVRTRGQLVEHRSQLKAQLKSLLLFHGVSAPDDLKANWSKRFMRWLEEGPTGDENLDLAIEALVGVIYSFDKQIKRLEGRLRQMEESQKWADEAELLRSVPGIGALTTMLLLLELGDVSRFDRCEEFSSWLGLVPGEWSSGDGQNKGSITRAGNKRARSALVESSWTLIGKDAGMRAVYERIKAKSGAGVAIVAVARRLALAIRAMLRDQKKYEYNPITA</sequence>
<dbReference type="GO" id="GO:0003677">
    <property type="term" value="F:DNA binding"/>
    <property type="evidence" value="ECO:0007669"/>
    <property type="project" value="InterPro"/>
</dbReference>
<dbReference type="Proteomes" id="UP000315995">
    <property type="component" value="Chromosome"/>
</dbReference>
<dbReference type="PANTHER" id="PTHR33055:SF3">
    <property type="entry name" value="PUTATIVE TRANSPOSASE FOR IS117-RELATED"/>
    <property type="match status" value="1"/>
</dbReference>
<keyword evidence="4" id="KW-1185">Reference proteome</keyword>